<gene>
    <name evidence="1" type="ORF">LSAT_V11C600306460</name>
</gene>
<sequence>MADDGSVLLRGQRISFQKVIKDLDHLTLAYVAQKAKVGGVLREMRTLVSFMGLVNRKRRQLAIRGVFINGMWVDDPYMVKIWSYWGMKSHQVSDFMVLDVHLEVDMLFGLIGSSIKSLMKLRICQSAAKGFLYDLAVRCESSHYSMGRRHQCRPITCYVVC</sequence>
<reference evidence="1 2" key="1">
    <citation type="journal article" date="2017" name="Nat. Commun.">
        <title>Genome assembly with in vitro proximity ligation data and whole-genome triplication in lettuce.</title>
        <authorList>
            <person name="Reyes-Chin-Wo S."/>
            <person name="Wang Z."/>
            <person name="Yang X."/>
            <person name="Kozik A."/>
            <person name="Arikit S."/>
            <person name="Song C."/>
            <person name="Xia L."/>
            <person name="Froenicke L."/>
            <person name="Lavelle D.O."/>
            <person name="Truco M.J."/>
            <person name="Xia R."/>
            <person name="Zhu S."/>
            <person name="Xu C."/>
            <person name="Xu H."/>
            <person name="Xu X."/>
            <person name="Cox K."/>
            <person name="Korf I."/>
            <person name="Meyers B.C."/>
            <person name="Michelmore R.W."/>
        </authorList>
    </citation>
    <scope>NUCLEOTIDE SEQUENCE [LARGE SCALE GENOMIC DNA]</scope>
    <source>
        <strain evidence="2">cv. Salinas</strain>
        <tissue evidence="1">Seedlings</tissue>
    </source>
</reference>
<dbReference type="Proteomes" id="UP000235145">
    <property type="component" value="Unassembled WGS sequence"/>
</dbReference>
<accession>A0A9R1VA64</accession>
<dbReference type="AlphaFoldDB" id="A0A9R1VA64"/>
<protein>
    <submittedName>
        <fullName evidence="1">Uncharacterized protein</fullName>
    </submittedName>
</protein>
<evidence type="ECO:0000313" key="2">
    <source>
        <dbReference type="Proteomes" id="UP000235145"/>
    </source>
</evidence>
<proteinExistence type="predicted"/>
<organism evidence="1 2">
    <name type="scientific">Lactuca sativa</name>
    <name type="common">Garden lettuce</name>
    <dbReference type="NCBI Taxonomy" id="4236"/>
    <lineage>
        <taxon>Eukaryota</taxon>
        <taxon>Viridiplantae</taxon>
        <taxon>Streptophyta</taxon>
        <taxon>Embryophyta</taxon>
        <taxon>Tracheophyta</taxon>
        <taxon>Spermatophyta</taxon>
        <taxon>Magnoliopsida</taxon>
        <taxon>eudicotyledons</taxon>
        <taxon>Gunneridae</taxon>
        <taxon>Pentapetalae</taxon>
        <taxon>asterids</taxon>
        <taxon>campanulids</taxon>
        <taxon>Asterales</taxon>
        <taxon>Asteraceae</taxon>
        <taxon>Cichorioideae</taxon>
        <taxon>Cichorieae</taxon>
        <taxon>Lactucinae</taxon>
        <taxon>Lactuca</taxon>
    </lineage>
</organism>
<comment type="caution">
    <text evidence="1">The sequence shown here is derived from an EMBL/GenBank/DDBJ whole genome shotgun (WGS) entry which is preliminary data.</text>
</comment>
<keyword evidence="2" id="KW-1185">Reference proteome</keyword>
<name>A0A9R1VA64_LACSA</name>
<dbReference type="EMBL" id="NBSK02000006">
    <property type="protein sequence ID" value="KAJ0201123.1"/>
    <property type="molecule type" value="Genomic_DNA"/>
</dbReference>
<evidence type="ECO:0000313" key="1">
    <source>
        <dbReference type="EMBL" id="KAJ0201123.1"/>
    </source>
</evidence>